<dbReference type="EMBL" id="VHQI01000003">
    <property type="protein sequence ID" value="TPW43169.1"/>
    <property type="molecule type" value="Genomic_DNA"/>
</dbReference>
<dbReference type="AlphaFoldDB" id="A0A506VCH9"/>
<evidence type="ECO:0000313" key="2">
    <source>
        <dbReference type="EMBL" id="TPW43169.1"/>
    </source>
</evidence>
<sequence length="338" mass="38883">MKWKNPWYDASLPHHTPEGFRNLEADLRQPGDLQRWRNERKAQGLPLPPAQGYDAFTQRWWQPADLSGDRDAVWWLGHAALMLRLDGRYGLIDPALSARASPLRFYGPQRKTPAPLAIADLPALDWVLISHNHYDHLDKPTIRAILRRFPQVQFIVPLGLEPWFRRIGARQVVQLDWWQQTQRHGITFHAVPARHWSMRTLTDRNRSLWCGWTISGASLNFWFSGDSGYSDNLLQIAQRLGPFTLAALPIGAYAPRWFMRGQHMDPQQSVALHQAIGAPVTIPLHWGVFELADEALDQPLIELEQAMETAGLDKQRFRPWKIGENVSLNLINQEKSDK</sequence>
<dbReference type="GO" id="GO:0005737">
    <property type="term" value="C:cytoplasm"/>
    <property type="evidence" value="ECO:0007669"/>
    <property type="project" value="TreeGrafter"/>
</dbReference>
<dbReference type="Pfam" id="PF12706">
    <property type="entry name" value="Lactamase_B_2"/>
    <property type="match status" value="1"/>
</dbReference>
<accession>A0A506VCH9</accession>
<evidence type="ECO:0000259" key="1">
    <source>
        <dbReference type="Pfam" id="PF12706"/>
    </source>
</evidence>
<dbReference type="Proteomes" id="UP000319523">
    <property type="component" value="Unassembled WGS sequence"/>
</dbReference>
<dbReference type="InterPro" id="IPR036866">
    <property type="entry name" value="RibonucZ/Hydroxyglut_hydro"/>
</dbReference>
<dbReference type="Gene3D" id="3.60.15.10">
    <property type="entry name" value="Ribonuclease Z/Hydroxyacylglutathione hydrolase-like"/>
    <property type="match status" value="1"/>
</dbReference>
<comment type="caution">
    <text evidence="2">The sequence shown here is derived from an EMBL/GenBank/DDBJ whole genome shotgun (WGS) entry which is preliminary data.</text>
</comment>
<protein>
    <submittedName>
        <fullName evidence="2">MBL fold metallo-hydrolase</fullName>
    </submittedName>
</protein>
<dbReference type="GO" id="GO:0016787">
    <property type="term" value="F:hydrolase activity"/>
    <property type="evidence" value="ECO:0007669"/>
    <property type="project" value="UniProtKB-KW"/>
</dbReference>
<evidence type="ECO:0000313" key="3">
    <source>
        <dbReference type="Proteomes" id="UP000319523"/>
    </source>
</evidence>
<dbReference type="PANTHER" id="PTHR15032">
    <property type="entry name" value="N-ACYL-PHOSPHATIDYLETHANOLAMINE-HYDROLYZING PHOSPHOLIPASE D"/>
    <property type="match status" value="1"/>
</dbReference>
<dbReference type="OrthoDB" id="9805728at2"/>
<name>A0A506VCH9_9GAMM</name>
<keyword evidence="3" id="KW-1185">Reference proteome</keyword>
<gene>
    <name evidence="2" type="ORF">FKM52_06280</name>
</gene>
<dbReference type="PANTHER" id="PTHR15032:SF4">
    <property type="entry name" value="N-ACYL-PHOSPHATIDYLETHANOLAMINE-HYDROLYZING PHOSPHOLIPASE D"/>
    <property type="match status" value="1"/>
</dbReference>
<dbReference type="SUPFAM" id="SSF56281">
    <property type="entry name" value="Metallo-hydrolase/oxidoreductase"/>
    <property type="match status" value="1"/>
</dbReference>
<feature type="domain" description="Metallo-beta-lactamase" evidence="1">
    <location>
        <begin position="91"/>
        <end position="286"/>
    </location>
</feature>
<organism evidence="2 3">
    <name type="scientific">Mixta tenebrionis</name>
    <dbReference type="NCBI Taxonomy" id="2562439"/>
    <lineage>
        <taxon>Bacteria</taxon>
        <taxon>Pseudomonadati</taxon>
        <taxon>Pseudomonadota</taxon>
        <taxon>Gammaproteobacteria</taxon>
        <taxon>Enterobacterales</taxon>
        <taxon>Erwiniaceae</taxon>
        <taxon>Mixta</taxon>
    </lineage>
</organism>
<dbReference type="InterPro" id="IPR001279">
    <property type="entry name" value="Metallo-B-lactamas"/>
</dbReference>
<keyword evidence="2" id="KW-0378">Hydrolase</keyword>
<dbReference type="RefSeq" id="WP_141175347.1">
    <property type="nucleotide sequence ID" value="NZ_JBHUFX010000013.1"/>
</dbReference>
<reference evidence="2 3" key="1">
    <citation type="submission" date="2019-06" db="EMBL/GenBank/DDBJ databases">
        <authorList>
            <person name="Yang Y."/>
        </authorList>
    </citation>
    <scope>NUCLEOTIDE SEQUENCE [LARGE SCALE GENOMIC DNA]</scope>
    <source>
        <strain evidence="2 3">BIT-26</strain>
    </source>
</reference>
<proteinExistence type="predicted"/>